<dbReference type="AlphaFoldDB" id="A0A290ZAS6"/>
<accession>A0A290ZAS6</accession>
<keyword evidence="2" id="KW-1185">Reference proteome</keyword>
<sequence length="98" mass="10535">MEELWELSGLGQFQVVRCVVTGHRGRFGVEASVIEPASEVAAFIDFIMLGEGGTAVTEPDYPPIGTVLEALTIDFAPPNDELRLSVRSYEVADGVTPP</sequence>
<evidence type="ECO:0000313" key="2">
    <source>
        <dbReference type="Proteomes" id="UP000218505"/>
    </source>
</evidence>
<organism evidence="1 2">
    <name type="scientific">Actinosynnema pretiosum</name>
    <dbReference type="NCBI Taxonomy" id="42197"/>
    <lineage>
        <taxon>Bacteria</taxon>
        <taxon>Bacillati</taxon>
        <taxon>Actinomycetota</taxon>
        <taxon>Actinomycetes</taxon>
        <taxon>Pseudonocardiales</taxon>
        <taxon>Pseudonocardiaceae</taxon>
        <taxon>Actinosynnema</taxon>
    </lineage>
</organism>
<dbReference type="EMBL" id="CP023445">
    <property type="protein sequence ID" value="ATE56108.1"/>
    <property type="molecule type" value="Genomic_DNA"/>
</dbReference>
<proteinExistence type="predicted"/>
<evidence type="ECO:0000313" key="1">
    <source>
        <dbReference type="EMBL" id="ATE56108.1"/>
    </source>
</evidence>
<reference evidence="1" key="1">
    <citation type="submission" date="2017-09" db="EMBL/GenBank/DDBJ databases">
        <title>Complete Genome Sequence of ansamitocin-producing Bacterium Actinosynnema pretiosum X47.</title>
        <authorList>
            <person name="Cao G."/>
            <person name="Zong G."/>
            <person name="Zhong C."/>
            <person name="Fu J."/>
        </authorList>
    </citation>
    <scope>NUCLEOTIDE SEQUENCE [LARGE SCALE GENOMIC DNA]</scope>
    <source>
        <strain evidence="1">X47</strain>
    </source>
</reference>
<protein>
    <submittedName>
        <fullName evidence="1">Uncharacterized protein</fullName>
    </submittedName>
</protein>
<gene>
    <name evidence="1" type="ORF">CNX65_24875</name>
</gene>
<dbReference type="KEGG" id="apre:CNX65_24875"/>
<dbReference type="Proteomes" id="UP000218505">
    <property type="component" value="Chromosome"/>
</dbReference>
<name>A0A290ZAS6_9PSEU</name>